<keyword evidence="3" id="KW-1185">Reference proteome</keyword>
<dbReference type="STRING" id="76731.RD2015_636"/>
<dbReference type="InterPro" id="IPR029058">
    <property type="entry name" value="AB_hydrolase_fold"/>
</dbReference>
<reference evidence="2 3" key="1">
    <citation type="submission" date="2015-12" db="EMBL/GenBank/DDBJ databases">
        <title>Complete genome of Roseateles depolymerans KCTC 42856.</title>
        <authorList>
            <person name="Kim K.M."/>
        </authorList>
    </citation>
    <scope>NUCLEOTIDE SEQUENCE [LARGE SCALE GENOMIC DNA]</scope>
    <source>
        <strain evidence="2 3">KCTC 42856</strain>
    </source>
</reference>
<feature type="domain" description="Peptidase S9 prolyl oligopeptidase catalytic" evidence="1">
    <location>
        <begin position="137"/>
        <end position="217"/>
    </location>
</feature>
<dbReference type="PIRSF" id="PIRSF029171">
    <property type="entry name" value="Esterase_LipA"/>
    <property type="match status" value="1"/>
</dbReference>
<dbReference type="InterPro" id="IPR001375">
    <property type="entry name" value="Peptidase_S9_cat"/>
</dbReference>
<evidence type="ECO:0000313" key="2">
    <source>
        <dbReference type="EMBL" id="ALV05133.1"/>
    </source>
</evidence>
<evidence type="ECO:0000313" key="3">
    <source>
        <dbReference type="Proteomes" id="UP000060699"/>
    </source>
</evidence>
<sequence length="469" mass="48148" precursor="true">MNRHFPLAGLTLAASVLLTACGGGSEASSDDAPPARGAVLLGQLGGQATTAQIDAGTSAKNIQALTGTAKCNVDVHYVYYMTRDPNGNPATASTAVLLPSGSDASCTGNRPVMLYAHGTTTLKSYNMAQVTTNTEASLVMAFYAAQGFIVVAPNYLGYDRSGLNYTPYLNAEASAVDMIDGLRAAKSYLASAATTTQPSSKLLISGYSQGGHVAMATHKVIERDYASEFTVSASGPMSGPYNLVGFGDTIVSPSGQVNAGATLFLPLMLTSYQKAYGNIYSATTDVYQSPYAATAETLFPTDTDVSKLMEDGKLPKDTTFTKLFGTGGLLTDSFRTGYATSNFRKALQTNTLLGWTPKHPVFLCGGANDPTVFYTVNTPVAKQSLGALATAFNVEDASSVGATVYGGFQQGKAATAAAAIKAAGLQSGDAGAAAVGAAGVQAAYHGTLVPPFCTAVVRGSFQRVLAAGG</sequence>
<accession>A0A0U3M977</accession>
<dbReference type="Gene3D" id="1.10.260.160">
    <property type="match status" value="1"/>
</dbReference>
<organism evidence="2 3">
    <name type="scientific">Roseateles depolymerans</name>
    <dbReference type="NCBI Taxonomy" id="76731"/>
    <lineage>
        <taxon>Bacteria</taxon>
        <taxon>Pseudomonadati</taxon>
        <taxon>Pseudomonadota</taxon>
        <taxon>Betaproteobacteria</taxon>
        <taxon>Burkholderiales</taxon>
        <taxon>Sphaerotilaceae</taxon>
        <taxon>Roseateles</taxon>
    </lineage>
</organism>
<dbReference type="OrthoDB" id="9798122at2"/>
<protein>
    <submittedName>
        <fullName evidence="2">Beta-hydroxypalmitic acid methyl ester hydrolase</fullName>
    </submittedName>
</protein>
<dbReference type="Pfam" id="PF00326">
    <property type="entry name" value="Peptidase_S9"/>
    <property type="match status" value="1"/>
</dbReference>
<dbReference type="Proteomes" id="UP000060699">
    <property type="component" value="Chromosome"/>
</dbReference>
<dbReference type="GO" id="GO:0016042">
    <property type="term" value="P:lipid catabolic process"/>
    <property type="evidence" value="ECO:0007669"/>
    <property type="project" value="InterPro"/>
</dbReference>
<dbReference type="PATRIC" id="fig|76731.3.peg.647"/>
<dbReference type="GO" id="GO:0008236">
    <property type="term" value="F:serine-type peptidase activity"/>
    <property type="evidence" value="ECO:0007669"/>
    <property type="project" value="InterPro"/>
</dbReference>
<dbReference type="PANTHER" id="PTHR34853">
    <property type="match status" value="1"/>
</dbReference>
<dbReference type="RefSeq" id="WP_083525279.1">
    <property type="nucleotide sequence ID" value="NZ_CP013729.1"/>
</dbReference>
<dbReference type="Gene3D" id="3.40.50.1820">
    <property type="entry name" value="alpha/beta hydrolase"/>
    <property type="match status" value="1"/>
</dbReference>
<keyword evidence="2" id="KW-0378">Hydrolase</keyword>
<dbReference type="PANTHER" id="PTHR34853:SF1">
    <property type="entry name" value="LIPASE 5"/>
    <property type="match status" value="1"/>
</dbReference>
<proteinExistence type="predicted"/>
<dbReference type="EMBL" id="CP013729">
    <property type="protein sequence ID" value="ALV05133.1"/>
    <property type="molecule type" value="Genomic_DNA"/>
</dbReference>
<dbReference type="InterPro" id="IPR005152">
    <property type="entry name" value="Lipase_secreted"/>
</dbReference>
<dbReference type="GO" id="GO:0004806">
    <property type="term" value="F:triacylglycerol lipase activity"/>
    <property type="evidence" value="ECO:0007669"/>
    <property type="project" value="InterPro"/>
</dbReference>
<dbReference type="KEGG" id="rdp:RD2015_636"/>
<dbReference type="ESTHER" id="9burk-a0a0u3m977">
    <property type="family name" value="Fungal-Bact_LIP"/>
</dbReference>
<dbReference type="SUPFAM" id="SSF53474">
    <property type="entry name" value="alpha/beta-Hydrolases"/>
    <property type="match status" value="1"/>
</dbReference>
<dbReference type="AlphaFoldDB" id="A0A0U3M977"/>
<dbReference type="GO" id="GO:0006508">
    <property type="term" value="P:proteolysis"/>
    <property type="evidence" value="ECO:0007669"/>
    <property type="project" value="InterPro"/>
</dbReference>
<name>A0A0U3M977_9BURK</name>
<gene>
    <name evidence="2" type="ORF">RD2015_636</name>
</gene>
<dbReference type="PROSITE" id="PS51257">
    <property type="entry name" value="PROKAR_LIPOPROTEIN"/>
    <property type="match status" value="1"/>
</dbReference>
<evidence type="ECO:0000259" key="1">
    <source>
        <dbReference type="Pfam" id="PF00326"/>
    </source>
</evidence>